<reference evidence="1 2" key="1">
    <citation type="submission" date="2019-11" db="EMBL/GenBank/DDBJ databases">
        <authorList>
            <person name="Holert J."/>
        </authorList>
    </citation>
    <scope>NUCLEOTIDE SEQUENCE [LARGE SCALE GENOMIC DNA]</scope>
    <source>
        <strain evidence="1">SB11_3</strain>
    </source>
</reference>
<protein>
    <submittedName>
        <fullName evidence="1">Uncharacterized protein</fullName>
    </submittedName>
</protein>
<dbReference type="OrthoDB" id="5771593at2"/>
<dbReference type="Gene3D" id="2.40.10.320">
    <property type="entry name" value="Uncharacterised protein PF13642 yp_926445, N-terminal domain"/>
    <property type="match status" value="1"/>
</dbReference>
<dbReference type="EMBL" id="CACSIO010000002">
    <property type="protein sequence ID" value="CAA0092455.1"/>
    <property type="molecule type" value="Genomic_DNA"/>
</dbReference>
<accession>A0A5S9NPU9</accession>
<name>A0A5S9NPU9_9GAMM</name>
<dbReference type="Gene3D" id="1.10.8.650">
    <property type="entry name" value="Uncharacterised protein PF13642 yp_926445, C-terminal domain"/>
    <property type="match status" value="1"/>
</dbReference>
<dbReference type="Pfam" id="PF13642">
    <property type="entry name" value="DUF4144"/>
    <property type="match status" value="1"/>
</dbReference>
<organism evidence="1 2">
    <name type="scientific">BD1-7 clade bacterium</name>
    <dbReference type="NCBI Taxonomy" id="2029982"/>
    <lineage>
        <taxon>Bacteria</taxon>
        <taxon>Pseudomonadati</taxon>
        <taxon>Pseudomonadota</taxon>
        <taxon>Gammaproteobacteria</taxon>
        <taxon>Cellvibrionales</taxon>
        <taxon>Spongiibacteraceae</taxon>
        <taxon>BD1-7 clade</taxon>
    </lineage>
</organism>
<dbReference type="InterPro" id="IPR025284">
    <property type="entry name" value="DUF4144"/>
</dbReference>
<sequence length="109" mass="12067">MITWPAVIKYEGDDELSFIHSQAEWDQDADSHLLSFAEGDVLIDSEGCLFNLNNAYDNGNTPLQSQETLSLSALTELVRKHASVVGQCCSAKIAFITYRDAIQSIKDVE</sequence>
<keyword evidence="2" id="KW-1185">Reference proteome</keyword>
<evidence type="ECO:0000313" key="1">
    <source>
        <dbReference type="EMBL" id="CAA0092455.1"/>
    </source>
</evidence>
<gene>
    <name evidence="1" type="ORF">OPDIPICF_03815</name>
</gene>
<evidence type="ECO:0000313" key="2">
    <source>
        <dbReference type="Proteomes" id="UP000441399"/>
    </source>
</evidence>
<dbReference type="Proteomes" id="UP000441399">
    <property type="component" value="Unassembled WGS sequence"/>
</dbReference>
<proteinExistence type="predicted"/>
<dbReference type="AlphaFoldDB" id="A0A5S9NPU9"/>